<dbReference type="GO" id="GO:0009697">
    <property type="term" value="P:salicylic acid biosynthetic process"/>
    <property type="evidence" value="ECO:0007669"/>
    <property type="project" value="TreeGrafter"/>
</dbReference>
<keyword evidence="8" id="KW-1185">Reference proteome</keyword>
<dbReference type="InterPro" id="IPR005801">
    <property type="entry name" value="ADC_synthase"/>
</dbReference>
<dbReference type="InterPro" id="IPR004561">
    <property type="entry name" value="IsoChor_synthase"/>
</dbReference>
<organism evidence="7 8">
    <name type="scientific">Listeria fleischmannii 1991</name>
    <dbReference type="NCBI Taxonomy" id="1430899"/>
    <lineage>
        <taxon>Bacteria</taxon>
        <taxon>Bacillati</taxon>
        <taxon>Bacillota</taxon>
        <taxon>Bacilli</taxon>
        <taxon>Bacillales</taxon>
        <taxon>Listeriaceae</taxon>
        <taxon>Listeria</taxon>
    </lineage>
</organism>
<dbReference type="Proteomes" id="UP000052258">
    <property type="component" value="Unassembled WGS sequence"/>
</dbReference>
<proteinExistence type="inferred from homology"/>
<protein>
    <recommendedName>
        <fullName evidence="3">isochorismate synthase</fullName>
        <ecNumber evidence="3">5.4.4.2</ecNumber>
    </recommendedName>
    <alternativeName>
        <fullName evidence="5">Isochorismate mutase</fullName>
    </alternativeName>
</protein>
<dbReference type="Pfam" id="PF00425">
    <property type="entry name" value="Chorismate_bind"/>
    <property type="match status" value="1"/>
</dbReference>
<dbReference type="GO" id="GO:0008909">
    <property type="term" value="F:isochorismate synthase activity"/>
    <property type="evidence" value="ECO:0007669"/>
    <property type="project" value="UniProtKB-EC"/>
</dbReference>
<evidence type="ECO:0000313" key="8">
    <source>
        <dbReference type="Proteomes" id="UP000052258"/>
    </source>
</evidence>
<reference evidence="7 8" key="1">
    <citation type="journal article" date="2015" name="Genome Biol. Evol.">
        <title>Comparative Genomics of Listeria Sensu Lato: Genus-Wide Differences in Evolutionary Dynamics and the Progressive Gain of Complex, Potentially Pathogenicity-Related Traits through Lateral Gene Transfer.</title>
        <authorList>
            <person name="Chiara M."/>
            <person name="Caruso M."/>
            <person name="D'Erchia A.M."/>
            <person name="Manzari C."/>
            <person name="Fraccalvieri R."/>
            <person name="Goffredo E."/>
            <person name="Latorre L."/>
            <person name="Miccolupo A."/>
            <person name="Padalino I."/>
            <person name="Santagada G."/>
            <person name="Chiocco D."/>
            <person name="Pesole G."/>
            <person name="Horner D.S."/>
            <person name="Parisi A."/>
        </authorList>
    </citation>
    <scope>NUCLEOTIDE SEQUENCE [LARGE SCALE GENOMIC DNA]</scope>
    <source>
        <strain evidence="7 8">1991</strain>
    </source>
</reference>
<dbReference type="AlphaFoldDB" id="A0A0J8J8N1"/>
<evidence type="ECO:0000256" key="3">
    <source>
        <dbReference type="ARBA" id="ARBA00012824"/>
    </source>
</evidence>
<evidence type="ECO:0000256" key="1">
    <source>
        <dbReference type="ARBA" id="ARBA00000799"/>
    </source>
</evidence>
<dbReference type="Gene3D" id="3.60.120.10">
    <property type="entry name" value="Anthranilate synthase"/>
    <property type="match status" value="1"/>
</dbReference>
<dbReference type="EC" id="5.4.4.2" evidence="3"/>
<dbReference type="InterPro" id="IPR015890">
    <property type="entry name" value="Chorismate_C"/>
</dbReference>
<dbReference type="NCBIfam" id="TIGR00543">
    <property type="entry name" value="isochor_syn"/>
    <property type="match status" value="1"/>
</dbReference>
<evidence type="ECO:0000259" key="6">
    <source>
        <dbReference type="Pfam" id="PF00425"/>
    </source>
</evidence>
<evidence type="ECO:0000256" key="5">
    <source>
        <dbReference type="ARBA" id="ARBA00041564"/>
    </source>
</evidence>
<evidence type="ECO:0000313" key="7">
    <source>
        <dbReference type="EMBL" id="KMT60681.1"/>
    </source>
</evidence>
<accession>A0A0J8J8N1</accession>
<dbReference type="SUPFAM" id="SSF56322">
    <property type="entry name" value="ADC synthase"/>
    <property type="match status" value="1"/>
</dbReference>
<dbReference type="RefSeq" id="WP_059139938.1">
    <property type="nucleotide sequence ID" value="NZ_KQ130610.1"/>
</dbReference>
<dbReference type="PANTHER" id="PTHR42839:SF1">
    <property type="entry name" value="ISOCHORISMATE SYNTHASE MENF"/>
    <property type="match status" value="1"/>
</dbReference>
<comment type="catalytic activity">
    <reaction evidence="1">
        <text>chorismate = isochorismate</text>
        <dbReference type="Rhea" id="RHEA:18985"/>
        <dbReference type="ChEBI" id="CHEBI:29748"/>
        <dbReference type="ChEBI" id="CHEBI:29780"/>
        <dbReference type="EC" id="5.4.4.2"/>
    </reaction>
</comment>
<keyword evidence="4" id="KW-0413">Isomerase</keyword>
<evidence type="ECO:0000256" key="2">
    <source>
        <dbReference type="ARBA" id="ARBA00005297"/>
    </source>
</evidence>
<comment type="similarity">
    <text evidence="2">Belongs to the isochorismate synthase family.</text>
</comment>
<name>A0A0J8J8N1_9LIST</name>
<comment type="caution">
    <text evidence="7">The sequence shown here is derived from an EMBL/GenBank/DDBJ whole genome shotgun (WGS) entry which is preliminary data.</text>
</comment>
<dbReference type="OrthoDB" id="9803598at2"/>
<feature type="domain" description="Chorismate-utilising enzyme C-terminal" evidence="6">
    <location>
        <begin position="198"/>
        <end position="450"/>
    </location>
</feature>
<dbReference type="PANTHER" id="PTHR42839">
    <property type="entry name" value="ISOCHORISMATE SYNTHASE ENTC"/>
    <property type="match status" value="1"/>
</dbReference>
<dbReference type="EMBL" id="AZHO01000007">
    <property type="protein sequence ID" value="KMT60681.1"/>
    <property type="molecule type" value="Genomic_DNA"/>
</dbReference>
<gene>
    <name evidence="7" type="ORF">X560_0809</name>
</gene>
<dbReference type="PATRIC" id="fig|1430899.3.peg.835"/>
<evidence type="ECO:0000256" key="4">
    <source>
        <dbReference type="ARBA" id="ARBA00023235"/>
    </source>
</evidence>
<sequence length="463" mass="51889">MGITLPLALFEQAKRHATKDKPALLSWVHECPQDLAPHLLYQKAKDAFSGERFFWQNPEMTLTLAGFGVTEQYLAADKAKDAFSGLEDKINALKLRTVTNATEKGTGPLYFGGFKFDPERETDKEWQAFKDGLFYLPLFLVTKKGKEVFLTVNLVVYPDDEVKKLEAVRGQWEKIIDAKRPEMEVDALITAKELETDEFLENARDIIALLKDSEDLHKVVLSRRMGLRFSKQIDSGAVLQKMMDTQENSYFFVMEKGAALFFGATPERLVAVSEDKIHSSCVAGSARRGSTKEEDEQLGNALLKDAKNLREHHYVVEMIEETLQQFADDLTISSEPVLLKNRDIQHLYMNVHAKKRNDVNILQIARALHPTPALGGSPKDLARAIIRMKETSDRGFYGGPIGFIDTDFDGEFAVAIRSGLVIDALGVLYAGCGIVSDSVPEEELQETKVKFQPMLRVLGGNVE</sequence>